<dbReference type="Gene3D" id="1.25.40.390">
    <property type="match status" value="1"/>
</dbReference>
<dbReference type="PROSITE" id="PS51257">
    <property type="entry name" value="PROKAR_LIPOPROTEIN"/>
    <property type="match status" value="1"/>
</dbReference>
<evidence type="ECO:0000256" key="3">
    <source>
        <dbReference type="ARBA" id="ARBA00022729"/>
    </source>
</evidence>
<feature type="domain" description="RagB/SusD" evidence="7">
    <location>
        <begin position="262"/>
        <end position="575"/>
    </location>
</feature>
<proteinExistence type="inferred from homology"/>
<dbReference type="Pfam" id="PF07980">
    <property type="entry name" value="SusD_RagB"/>
    <property type="match status" value="1"/>
</dbReference>
<dbReference type="SUPFAM" id="SSF48452">
    <property type="entry name" value="TPR-like"/>
    <property type="match status" value="1"/>
</dbReference>
<evidence type="ECO:0000313" key="10">
    <source>
        <dbReference type="Proteomes" id="UP000824108"/>
    </source>
</evidence>
<dbReference type="InterPro" id="IPR012944">
    <property type="entry name" value="SusD_RagB_dom"/>
</dbReference>
<protein>
    <submittedName>
        <fullName evidence="9">RagB/SusD family nutrient uptake outer membrane protein</fullName>
    </submittedName>
</protein>
<reference evidence="9" key="1">
    <citation type="journal article" date="2021" name="PeerJ">
        <title>Extensive microbial diversity within the chicken gut microbiome revealed by metagenomics and culture.</title>
        <authorList>
            <person name="Gilroy R."/>
            <person name="Ravi A."/>
            <person name="Getino M."/>
            <person name="Pursley I."/>
            <person name="Horton D.L."/>
            <person name="Alikhan N.F."/>
            <person name="Baker D."/>
            <person name="Gharbi K."/>
            <person name="Hall N."/>
            <person name="Watson M."/>
            <person name="Adriaenssens E.M."/>
            <person name="Foster-Nyarko E."/>
            <person name="Jarju S."/>
            <person name="Secka A."/>
            <person name="Antonio M."/>
            <person name="Oren A."/>
            <person name="Chaudhuri R.R."/>
            <person name="La Ragione R."/>
            <person name="Hildebrand F."/>
            <person name="Pallen M.J."/>
        </authorList>
    </citation>
    <scope>NUCLEOTIDE SEQUENCE</scope>
    <source>
        <strain evidence="9">CHK118-2852</strain>
    </source>
</reference>
<evidence type="ECO:0000259" key="8">
    <source>
        <dbReference type="Pfam" id="PF14322"/>
    </source>
</evidence>
<reference evidence="9" key="2">
    <citation type="submission" date="2021-04" db="EMBL/GenBank/DDBJ databases">
        <authorList>
            <person name="Gilroy R."/>
        </authorList>
    </citation>
    <scope>NUCLEOTIDE SEQUENCE</scope>
    <source>
        <strain evidence="9">CHK118-2852</strain>
    </source>
</reference>
<dbReference type="EMBL" id="DXAV01000041">
    <property type="protein sequence ID" value="HIZ91412.1"/>
    <property type="molecule type" value="Genomic_DNA"/>
</dbReference>
<sequence>MNIRNKLKLMVASFMLMGLSACDFLEETPYNKVVGDSFYSTEAGITSGVNGLYSTLRNLYINEYLIYMCEGPSDIWIGHQGSNWYYWTIDAANGDVRSMWYNCYKAINQCNTIIDKLENSTIEGLDDDLRNQYLGESLFIRAHYYYHLVQQFGDIPMPVKPTTQVETAVHKTKSDEVWNQIISDLKFATEVLPESYSSTEYGRVTRYAAMHHLSRVLLTVKRSEQDLKDALTYAEEVINSGQYKLVNSHAELWDINNKHNSEVIFPVLYTQNAEFNGNGNTAHMYFCSAYSEEHPAVLRTIEYGRPWSRERPTNFLINLFERDIDQRFEDCFISRWNCTEESVTERIFSPYTKQMEEKVWKKGELAMIDPREPWTPEQIKEVWPVLVFLPEYMRDEIDPATDVQSETNPDAEWPSNTRFTSYKMYAYLTKHMDPLRPEVNWTAGSRDVFVFRLGETYLLAAEAAFLLGDGEKSAQYINEIRRRAAVPGHETEMEITPADISIDFILDERARELMGEMHRWYDLKRTGKLYERMNNPEMSEHTAGKFQEFHVLRPIPRDQLNNVSNPEEFVQNPGYGN</sequence>
<comment type="subcellular location">
    <subcellularLocation>
        <location evidence="1">Cell outer membrane</location>
    </subcellularLocation>
</comment>
<keyword evidence="3 6" id="KW-0732">Signal</keyword>
<dbReference type="GO" id="GO:0009279">
    <property type="term" value="C:cell outer membrane"/>
    <property type="evidence" value="ECO:0007669"/>
    <property type="project" value="UniProtKB-SubCell"/>
</dbReference>
<keyword evidence="5" id="KW-0998">Cell outer membrane</keyword>
<accession>A0A9D2GY02</accession>
<comment type="similarity">
    <text evidence="2">Belongs to the SusD family.</text>
</comment>
<evidence type="ECO:0000256" key="4">
    <source>
        <dbReference type="ARBA" id="ARBA00023136"/>
    </source>
</evidence>
<organism evidence="9 10">
    <name type="scientific">Candidatus Bacteroides merdavium</name>
    <dbReference type="NCBI Taxonomy" id="2838472"/>
    <lineage>
        <taxon>Bacteria</taxon>
        <taxon>Pseudomonadati</taxon>
        <taxon>Bacteroidota</taxon>
        <taxon>Bacteroidia</taxon>
        <taxon>Bacteroidales</taxon>
        <taxon>Bacteroidaceae</taxon>
        <taxon>Bacteroides</taxon>
    </lineage>
</organism>
<keyword evidence="4" id="KW-0472">Membrane</keyword>
<evidence type="ECO:0000256" key="6">
    <source>
        <dbReference type="SAM" id="SignalP"/>
    </source>
</evidence>
<evidence type="ECO:0000256" key="2">
    <source>
        <dbReference type="ARBA" id="ARBA00006275"/>
    </source>
</evidence>
<dbReference type="InterPro" id="IPR033985">
    <property type="entry name" value="SusD-like_N"/>
</dbReference>
<dbReference type="Pfam" id="PF14322">
    <property type="entry name" value="SusD-like_3"/>
    <property type="match status" value="1"/>
</dbReference>
<feature type="chain" id="PRO_5039174684" evidence="6">
    <location>
        <begin position="22"/>
        <end position="577"/>
    </location>
</feature>
<evidence type="ECO:0000256" key="1">
    <source>
        <dbReference type="ARBA" id="ARBA00004442"/>
    </source>
</evidence>
<name>A0A9D2GY02_9BACE</name>
<dbReference type="AlphaFoldDB" id="A0A9D2GY02"/>
<comment type="caution">
    <text evidence="9">The sequence shown here is derived from an EMBL/GenBank/DDBJ whole genome shotgun (WGS) entry which is preliminary data.</text>
</comment>
<dbReference type="InterPro" id="IPR011990">
    <property type="entry name" value="TPR-like_helical_dom_sf"/>
</dbReference>
<evidence type="ECO:0000256" key="5">
    <source>
        <dbReference type="ARBA" id="ARBA00023237"/>
    </source>
</evidence>
<gene>
    <name evidence="9" type="ORF">H9807_04760</name>
</gene>
<evidence type="ECO:0000313" key="9">
    <source>
        <dbReference type="EMBL" id="HIZ91412.1"/>
    </source>
</evidence>
<dbReference type="Proteomes" id="UP000824108">
    <property type="component" value="Unassembled WGS sequence"/>
</dbReference>
<feature type="domain" description="SusD-like N-terminal" evidence="8">
    <location>
        <begin position="23"/>
        <end position="218"/>
    </location>
</feature>
<evidence type="ECO:0000259" key="7">
    <source>
        <dbReference type="Pfam" id="PF07980"/>
    </source>
</evidence>
<feature type="signal peptide" evidence="6">
    <location>
        <begin position="1"/>
        <end position="21"/>
    </location>
</feature>